<evidence type="ECO:0000313" key="3">
    <source>
        <dbReference type="Proteomes" id="UP001164965"/>
    </source>
</evidence>
<dbReference type="RefSeq" id="WP_265381850.1">
    <property type="nucleotide sequence ID" value="NZ_CP110615.1"/>
</dbReference>
<protein>
    <submittedName>
        <fullName evidence="2">Uncharacterized protein</fullName>
    </submittedName>
</protein>
<gene>
    <name evidence="2" type="ORF">RHODO2019_11045</name>
</gene>
<reference evidence="2" key="1">
    <citation type="submission" date="2022-10" db="EMBL/GenBank/DDBJ databases">
        <title>Rhodococcus sp.75.</title>
        <authorList>
            <person name="Sun M."/>
        </authorList>
    </citation>
    <scope>NUCLEOTIDE SEQUENCE</scope>
    <source>
        <strain evidence="2">75</strain>
    </source>
</reference>
<dbReference type="Proteomes" id="UP001164965">
    <property type="component" value="Chromosome"/>
</dbReference>
<evidence type="ECO:0000256" key="1">
    <source>
        <dbReference type="SAM" id="MobiDB-lite"/>
    </source>
</evidence>
<keyword evidence="3" id="KW-1185">Reference proteome</keyword>
<name>A0ABY6NWI1_9NOCA</name>
<organism evidence="2 3">
    <name type="scientific">Rhodococcus antarcticus</name>
    <dbReference type="NCBI Taxonomy" id="2987751"/>
    <lineage>
        <taxon>Bacteria</taxon>
        <taxon>Bacillati</taxon>
        <taxon>Actinomycetota</taxon>
        <taxon>Actinomycetes</taxon>
        <taxon>Mycobacteriales</taxon>
        <taxon>Nocardiaceae</taxon>
        <taxon>Rhodococcus</taxon>
    </lineage>
</organism>
<evidence type="ECO:0000313" key="2">
    <source>
        <dbReference type="EMBL" id="UZJ23742.1"/>
    </source>
</evidence>
<accession>A0ABY6NWI1</accession>
<sequence>MRLHDILDAVRDERQNQDDEWGVQNHPSTGSSTPGQRVDDYGRLADCYKEVNTDLVKAGRLGWDTILLEEVYEALAEHDPQRRVDELIQVAAVALAEVDMLMRQDFGIELPE</sequence>
<dbReference type="EMBL" id="CP110615">
    <property type="protein sequence ID" value="UZJ23742.1"/>
    <property type="molecule type" value="Genomic_DNA"/>
</dbReference>
<feature type="region of interest" description="Disordered" evidence="1">
    <location>
        <begin position="13"/>
        <end position="38"/>
    </location>
</feature>
<feature type="compositionally biased region" description="Polar residues" evidence="1">
    <location>
        <begin position="25"/>
        <end position="35"/>
    </location>
</feature>
<proteinExistence type="predicted"/>